<name>A0A7J7N978_9MAGN</name>
<protein>
    <submittedName>
        <fullName evidence="1">Uncharacterized protein</fullName>
    </submittedName>
</protein>
<dbReference type="PANTHER" id="PTHR36056:SF1">
    <property type="entry name" value="PROTEIN, PUTATIVE-RELATED"/>
    <property type="match status" value="1"/>
</dbReference>
<evidence type="ECO:0000313" key="1">
    <source>
        <dbReference type="EMBL" id="KAF6163799.1"/>
    </source>
</evidence>
<dbReference type="OrthoDB" id="2019504at2759"/>
<comment type="caution">
    <text evidence="1">The sequence shown here is derived from an EMBL/GenBank/DDBJ whole genome shotgun (WGS) entry which is preliminary data.</text>
</comment>
<proteinExistence type="predicted"/>
<gene>
    <name evidence="1" type="ORF">GIB67_016139</name>
</gene>
<accession>A0A7J7N978</accession>
<sequence length="135" mass="14851">MEKSHDKVLLNKIKTYMLRRLVEHGNGYLKTKKGGDSGVKGSVEMEVYGAAALKLGFSVKFFELGSSSDCLQGNRKVIFSLHDDFLKLDKGCSSVQGDITDLHTEMDLHNGMGLLGDDDPIYLSRGEVPISMPDI</sequence>
<reference evidence="1 2" key="1">
    <citation type="journal article" date="2020" name="IScience">
        <title>Genome Sequencing of the Endangered Kingdonia uniflora (Circaeasteraceae, Ranunculales) Reveals Potential Mechanisms of Evolutionary Specialization.</title>
        <authorList>
            <person name="Sun Y."/>
            <person name="Deng T."/>
            <person name="Zhang A."/>
            <person name="Moore M.J."/>
            <person name="Landis J.B."/>
            <person name="Lin N."/>
            <person name="Zhang H."/>
            <person name="Zhang X."/>
            <person name="Huang J."/>
            <person name="Zhang X."/>
            <person name="Sun H."/>
            <person name="Wang H."/>
        </authorList>
    </citation>
    <scope>NUCLEOTIDE SEQUENCE [LARGE SCALE GENOMIC DNA]</scope>
    <source>
        <strain evidence="1">TB1705</strain>
        <tissue evidence="1">Leaf</tissue>
    </source>
</reference>
<dbReference type="InterPro" id="IPR040276">
    <property type="entry name" value="At4g26450-like"/>
</dbReference>
<organism evidence="1 2">
    <name type="scientific">Kingdonia uniflora</name>
    <dbReference type="NCBI Taxonomy" id="39325"/>
    <lineage>
        <taxon>Eukaryota</taxon>
        <taxon>Viridiplantae</taxon>
        <taxon>Streptophyta</taxon>
        <taxon>Embryophyta</taxon>
        <taxon>Tracheophyta</taxon>
        <taxon>Spermatophyta</taxon>
        <taxon>Magnoliopsida</taxon>
        <taxon>Ranunculales</taxon>
        <taxon>Circaeasteraceae</taxon>
        <taxon>Kingdonia</taxon>
    </lineage>
</organism>
<dbReference type="AlphaFoldDB" id="A0A7J7N978"/>
<dbReference type="EMBL" id="JACGCM010000963">
    <property type="protein sequence ID" value="KAF6163799.1"/>
    <property type="molecule type" value="Genomic_DNA"/>
</dbReference>
<keyword evidence="2" id="KW-1185">Reference proteome</keyword>
<evidence type="ECO:0000313" key="2">
    <source>
        <dbReference type="Proteomes" id="UP000541444"/>
    </source>
</evidence>
<dbReference type="Proteomes" id="UP000541444">
    <property type="component" value="Unassembled WGS sequence"/>
</dbReference>
<dbReference type="PANTHER" id="PTHR36056">
    <property type="entry name" value="PROTEIN, PUTATIVE-RELATED"/>
    <property type="match status" value="1"/>
</dbReference>